<evidence type="ECO:0000256" key="6">
    <source>
        <dbReference type="SAM" id="MobiDB-lite"/>
    </source>
</evidence>
<dbReference type="PANTHER" id="PTHR22770:SF13">
    <property type="entry name" value="RING-TYPE DOMAIN-CONTAINING PROTEIN"/>
    <property type="match status" value="1"/>
</dbReference>
<keyword evidence="5" id="KW-0862">Zinc</keyword>
<feature type="compositionally biased region" description="Low complexity" evidence="6">
    <location>
        <begin position="541"/>
        <end position="556"/>
    </location>
</feature>
<name>A0A3E2HPK5_SCYLI</name>
<evidence type="ECO:0000256" key="5">
    <source>
        <dbReference type="ARBA" id="ARBA00022833"/>
    </source>
</evidence>
<feature type="region of interest" description="Disordered" evidence="6">
    <location>
        <begin position="367"/>
        <end position="391"/>
    </location>
</feature>
<feature type="compositionally biased region" description="Basic residues" evidence="6">
    <location>
        <begin position="162"/>
        <end position="172"/>
    </location>
</feature>
<comment type="caution">
    <text evidence="7">The sequence shown here is derived from an EMBL/GenBank/DDBJ whole genome shotgun (WGS) entry which is preliminary data.</text>
</comment>
<feature type="compositionally biased region" description="Low complexity" evidence="6">
    <location>
        <begin position="63"/>
        <end position="73"/>
    </location>
</feature>
<dbReference type="GO" id="GO:0043161">
    <property type="term" value="P:proteasome-mediated ubiquitin-dependent protein catabolic process"/>
    <property type="evidence" value="ECO:0007669"/>
    <property type="project" value="TreeGrafter"/>
</dbReference>
<organism evidence="7 8">
    <name type="scientific">Scytalidium lignicola</name>
    <name type="common">Hyphomycete</name>
    <dbReference type="NCBI Taxonomy" id="5539"/>
    <lineage>
        <taxon>Eukaryota</taxon>
        <taxon>Fungi</taxon>
        <taxon>Dikarya</taxon>
        <taxon>Ascomycota</taxon>
        <taxon>Pezizomycotina</taxon>
        <taxon>Leotiomycetes</taxon>
        <taxon>Leotiomycetes incertae sedis</taxon>
        <taxon>Scytalidium</taxon>
    </lineage>
</organism>
<feature type="compositionally biased region" description="Polar residues" evidence="6">
    <location>
        <begin position="239"/>
        <end position="248"/>
    </location>
</feature>
<dbReference type="CDD" id="cd22584">
    <property type="entry name" value="Rcat_RBR_unk"/>
    <property type="match status" value="1"/>
</dbReference>
<keyword evidence="4" id="KW-0833">Ubl conjugation pathway</keyword>
<dbReference type="GO" id="GO:0008270">
    <property type="term" value="F:zinc ion binding"/>
    <property type="evidence" value="ECO:0007669"/>
    <property type="project" value="UniProtKB-KW"/>
</dbReference>
<comment type="pathway">
    <text evidence="1">Protein modification; protein ubiquitination.</text>
</comment>
<dbReference type="STRING" id="5539.A0A3E2HPK5"/>
<evidence type="ECO:0008006" key="9">
    <source>
        <dbReference type="Google" id="ProtNLM"/>
    </source>
</evidence>
<feature type="non-terminal residue" evidence="7">
    <location>
        <position position="1"/>
    </location>
</feature>
<dbReference type="GO" id="GO:0004842">
    <property type="term" value="F:ubiquitin-protein transferase activity"/>
    <property type="evidence" value="ECO:0007669"/>
    <property type="project" value="TreeGrafter"/>
</dbReference>
<keyword evidence="2" id="KW-0479">Metal-binding</keyword>
<dbReference type="GO" id="GO:0000151">
    <property type="term" value="C:ubiquitin ligase complex"/>
    <property type="evidence" value="ECO:0007669"/>
    <property type="project" value="TreeGrafter"/>
</dbReference>
<feature type="region of interest" description="Disordered" evidence="6">
    <location>
        <begin position="541"/>
        <end position="601"/>
    </location>
</feature>
<evidence type="ECO:0000256" key="1">
    <source>
        <dbReference type="ARBA" id="ARBA00004906"/>
    </source>
</evidence>
<keyword evidence="3" id="KW-0863">Zinc-finger</keyword>
<dbReference type="SUPFAM" id="SSF57850">
    <property type="entry name" value="RING/U-box"/>
    <property type="match status" value="1"/>
</dbReference>
<evidence type="ECO:0000256" key="3">
    <source>
        <dbReference type="ARBA" id="ARBA00022771"/>
    </source>
</evidence>
<feature type="compositionally biased region" description="Basic and acidic residues" evidence="6">
    <location>
        <begin position="579"/>
        <end position="588"/>
    </location>
</feature>
<feature type="compositionally biased region" description="Basic and acidic residues" evidence="6">
    <location>
        <begin position="33"/>
        <end position="59"/>
    </location>
</feature>
<feature type="compositionally biased region" description="Basic and acidic residues" evidence="6">
    <location>
        <begin position="179"/>
        <end position="212"/>
    </location>
</feature>
<evidence type="ECO:0000256" key="2">
    <source>
        <dbReference type="ARBA" id="ARBA00022723"/>
    </source>
</evidence>
<feature type="compositionally biased region" description="Basic and acidic residues" evidence="6">
    <location>
        <begin position="107"/>
        <end position="122"/>
    </location>
</feature>
<feature type="compositionally biased region" description="Low complexity" evidence="6">
    <location>
        <begin position="219"/>
        <end position="229"/>
    </location>
</feature>
<proteinExistence type="predicted"/>
<dbReference type="GO" id="GO:0097039">
    <property type="term" value="P:protein linear polyubiquitination"/>
    <property type="evidence" value="ECO:0007669"/>
    <property type="project" value="TreeGrafter"/>
</dbReference>
<protein>
    <recommendedName>
        <fullName evidence="9">RING-type domain-containing protein</fullName>
    </recommendedName>
</protein>
<feature type="compositionally biased region" description="Basic residues" evidence="6">
    <location>
        <begin position="11"/>
        <end position="20"/>
    </location>
</feature>
<reference evidence="7 8" key="1">
    <citation type="submission" date="2018-05" db="EMBL/GenBank/DDBJ databases">
        <title>Draft genome sequence of Scytalidium lignicola DSM 105466, a ubiquitous saprotrophic fungus.</title>
        <authorList>
            <person name="Buettner E."/>
            <person name="Gebauer A.M."/>
            <person name="Hofrichter M."/>
            <person name="Liers C."/>
            <person name="Kellner H."/>
        </authorList>
    </citation>
    <scope>NUCLEOTIDE SEQUENCE [LARGE SCALE GENOMIC DNA]</scope>
    <source>
        <strain evidence="7 8">DSM 105466</strain>
    </source>
</reference>
<evidence type="ECO:0000313" key="7">
    <source>
        <dbReference type="EMBL" id="RFU35298.1"/>
    </source>
</evidence>
<sequence>MADSSGAGGSHRVRRRRRRSHSEPRGRRQSSARGEHVARPELDIAELRRLRIEKLDDSVLARSSTVSSTMTSHSRSKESQPKPPSSENRKKSHHRSHKSSATNDQRSSNDHADEESKDKPETTRNAILESRKVTRDRESGNPDGVSVQTRHARHKAEDRARIAKHGSHRHQHGAVGSKGSDRSIHRDKAHTSRRKSVDEPRRERSSSKDLAVDTKSSLKRSSSTGSSHKTPYKMHTKESASISGATTAGRRSSILGSLFSSTLPTHPEEPPRLVECLKWHGAKDCPKDEETNKLLETAKEAGWQRCYNCRAMVELKEGCNHMTCRCTAEFCMICGLKWKSCNCPWFNYDAAEQDRLNHMRIPEPVFGIERQRPGNPGQAEQPARVRRRANRPQTYNEEISLRRRQERMDEIIARRLQGLTLNDHNDDYQGGVGDIHGIGNAAGHFMNEDFIRVAHNLLEGNFNQAAAAANFAMRAGRQRDRIPAVDPIRGEPAPARPIVRRHTLREVPITDPRPGRAAERLIHRRTRTDYATEAAIYAPLSRSMSQQTSASVSTSTSKRESQSPPPSVLAGLGPKSGRGRVDQWRAHVEPGVQPEENVISE</sequence>
<dbReference type="Proteomes" id="UP000258309">
    <property type="component" value="Unassembled WGS sequence"/>
</dbReference>
<gene>
    <name evidence="7" type="ORF">B7463_g1043</name>
</gene>
<dbReference type="OrthoDB" id="9977870at2759"/>
<accession>A0A3E2HPK5</accession>
<dbReference type="Gene3D" id="1.20.120.1750">
    <property type="match status" value="1"/>
</dbReference>
<dbReference type="InterPro" id="IPR051628">
    <property type="entry name" value="LUBAC_E3_Ligases"/>
</dbReference>
<dbReference type="PANTHER" id="PTHR22770">
    <property type="entry name" value="UBIQUITIN CONJUGATING ENZYME 7 INTERACTING PROTEIN-RELATED"/>
    <property type="match status" value="1"/>
</dbReference>
<feature type="region of interest" description="Disordered" evidence="6">
    <location>
        <begin position="1"/>
        <end position="248"/>
    </location>
</feature>
<dbReference type="EMBL" id="NCSJ02000010">
    <property type="protein sequence ID" value="RFU35298.1"/>
    <property type="molecule type" value="Genomic_DNA"/>
</dbReference>
<keyword evidence="8" id="KW-1185">Reference proteome</keyword>
<feature type="non-terminal residue" evidence="7">
    <location>
        <position position="601"/>
    </location>
</feature>
<dbReference type="GO" id="GO:0043130">
    <property type="term" value="F:ubiquitin binding"/>
    <property type="evidence" value="ECO:0007669"/>
    <property type="project" value="TreeGrafter"/>
</dbReference>
<evidence type="ECO:0000313" key="8">
    <source>
        <dbReference type="Proteomes" id="UP000258309"/>
    </source>
</evidence>
<feature type="compositionally biased region" description="Basic and acidic residues" evidence="6">
    <location>
        <begin position="129"/>
        <end position="140"/>
    </location>
</feature>
<evidence type="ECO:0000256" key="4">
    <source>
        <dbReference type="ARBA" id="ARBA00022786"/>
    </source>
</evidence>
<dbReference type="AlphaFoldDB" id="A0A3E2HPK5"/>